<evidence type="ECO:0000256" key="10">
    <source>
        <dbReference type="ARBA" id="ARBA00023077"/>
    </source>
</evidence>
<protein>
    <submittedName>
        <fullName evidence="19">TonB-dependent receptor</fullName>
    </submittedName>
</protein>
<evidence type="ECO:0000256" key="12">
    <source>
        <dbReference type="ARBA" id="ARBA00023170"/>
    </source>
</evidence>
<dbReference type="Pfam" id="PF00593">
    <property type="entry name" value="TonB_dep_Rec_b-barrel"/>
    <property type="match status" value="1"/>
</dbReference>
<keyword evidence="10 15" id="KW-0798">TonB box</keyword>
<dbReference type="InterPro" id="IPR037066">
    <property type="entry name" value="Plug_dom_sf"/>
</dbReference>
<dbReference type="CDD" id="cd01347">
    <property type="entry name" value="ligand_gated_channel"/>
    <property type="match status" value="1"/>
</dbReference>
<comment type="similarity">
    <text evidence="2 14 15">Belongs to the TonB-dependent receptor family.</text>
</comment>
<comment type="subcellular location">
    <subcellularLocation>
        <location evidence="1 14">Cell outer membrane</location>
        <topology evidence="1 14">Multi-pass membrane protein</topology>
    </subcellularLocation>
</comment>
<evidence type="ECO:0000256" key="13">
    <source>
        <dbReference type="ARBA" id="ARBA00023237"/>
    </source>
</evidence>
<evidence type="ECO:0000256" key="2">
    <source>
        <dbReference type="ARBA" id="ARBA00009810"/>
    </source>
</evidence>
<evidence type="ECO:0000256" key="9">
    <source>
        <dbReference type="ARBA" id="ARBA00023065"/>
    </source>
</evidence>
<dbReference type="Gene3D" id="2.40.170.20">
    <property type="entry name" value="TonB-dependent receptor, beta-barrel domain"/>
    <property type="match status" value="1"/>
</dbReference>
<dbReference type="RefSeq" id="WP_343218726.1">
    <property type="nucleotide sequence ID" value="NZ_JAHTBN010000004.1"/>
</dbReference>
<feature type="domain" description="TonB-dependent receptor-like beta-barrel" evidence="17">
    <location>
        <begin position="264"/>
        <end position="727"/>
    </location>
</feature>
<keyword evidence="3 14" id="KW-0813">Transport</keyword>
<dbReference type="Pfam" id="PF07715">
    <property type="entry name" value="Plug"/>
    <property type="match status" value="1"/>
</dbReference>
<sequence>MSDQIHPPSSLRAYGAGSLATALATPALFMSSFAAMAQSTGTDNVSQLAPVQVQGNMPQGYDVKQSASEKFTAPLLDTPKSVQVIPQELIQDQAASSLTDVLRNSPGITFGAGEGGNPLGDRPFIRGYDAQSSTYIDGMRDIGSTSREIFNLEQVEVVKGSDGAYGGRGGAGGSINLISKTAKSRDFTDVNLGLGTDNYYRGTIDSNWRLSDTTAFRLNAMYHDADVAGRDMVHNGRWGVAPTITFGMHTPTRVTLSYYHLQTDDLPDSGIPYAYPSTKVKRDGSYMGITETGPANVDRNNFYGLSSDYRRTDSDMATVRVEHDFADNLTLRNTSRYTYSSQRYVWTQPDDSQGNVLNGKVWRRANTRDSEVKSLANQTELYGKFNTGTLRHSFNAGVEISQEKSDKDSLNVNRATGAICSAGIGAASAYNCTSLYNPNPNDPWRNTLNGGPAGANSKSEATTKSLYAFDTLEFNKHWQAGLGLRLDDYSTKYTNTPANGSTVVRRHDTLWNYQLGLVYKPVDNGAFYVSYATSSTPANASLGEGSESQGLIPGRGGVGVNAADMAPEKNRTYEIGTKWDVLNKSVSLTAAVFRTETVNARITLPDGDYAMAGRKQVDGLELGITGAITPKWNVYGGYTYLHSKIKDDGVATDEGNRFPNTPENSFSLWSTYKVMPKLTLGAGAYYVGKQYGNAANTNYIPSYWRFDAMAGYRINKHVGVQLNVFNVFNKTYYDQAYAAHYASIAPGRSAILNVSLSY</sequence>
<dbReference type="PROSITE" id="PS52016">
    <property type="entry name" value="TONB_DEPENDENT_REC_3"/>
    <property type="match status" value="1"/>
</dbReference>
<comment type="caution">
    <text evidence="19">The sequence shown here is derived from an EMBL/GenBank/DDBJ whole genome shotgun (WGS) entry which is preliminary data.</text>
</comment>
<feature type="domain" description="TonB-dependent receptor plug" evidence="18">
    <location>
        <begin position="75"/>
        <end position="173"/>
    </location>
</feature>
<keyword evidence="8" id="KW-0408">Iron</keyword>
<evidence type="ECO:0000256" key="3">
    <source>
        <dbReference type="ARBA" id="ARBA00022448"/>
    </source>
</evidence>
<accession>A0ABV8NYG0</accession>
<dbReference type="PANTHER" id="PTHR32552">
    <property type="entry name" value="FERRICHROME IRON RECEPTOR-RELATED"/>
    <property type="match status" value="1"/>
</dbReference>
<evidence type="ECO:0000256" key="1">
    <source>
        <dbReference type="ARBA" id="ARBA00004571"/>
    </source>
</evidence>
<dbReference type="InterPro" id="IPR036942">
    <property type="entry name" value="Beta-barrel_TonB_sf"/>
</dbReference>
<keyword evidence="9" id="KW-0406">Ion transport</keyword>
<evidence type="ECO:0000256" key="5">
    <source>
        <dbReference type="ARBA" id="ARBA00022496"/>
    </source>
</evidence>
<evidence type="ECO:0000259" key="18">
    <source>
        <dbReference type="Pfam" id="PF07715"/>
    </source>
</evidence>
<feature type="chain" id="PRO_5046752569" evidence="16">
    <location>
        <begin position="38"/>
        <end position="758"/>
    </location>
</feature>
<evidence type="ECO:0000256" key="14">
    <source>
        <dbReference type="PROSITE-ProRule" id="PRU01360"/>
    </source>
</evidence>
<evidence type="ECO:0000313" key="19">
    <source>
        <dbReference type="EMBL" id="MFC4201915.1"/>
    </source>
</evidence>
<proteinExistence type="inferred from homology"/>
<keyword evidence="20" id="KW-1185">Reference proteome</keyword>
<dbReference type="InterPro" id="IPR012910">
    <property type="entry name" value="Plug_dom"/>
</dbReference>
<evidence type="ECO:0000256" key="8">
    <source>
        <dbReference type="ARBA" id="ARBA00023004"/>
    </source>
</evidence>
<dbReference type="Gene3D" id="2.170.130.10">
    <property type="entry name" value="TonB-dependent receptor, plug domain"/>
    <property type="match status" value="1"/>
</dbReference>
<evidence type="ECO:0000313" key="20">
    <source>
        <dbReference type="Proteomes" id="UP001595848"/>
    </source>
</evidence>
<keyword evidence="13 14" id="KW-0998">Cell outer membrane</keyword>
<keyword evidence="6 14" id="KW-0812">Transmembrane</keyword>
<keyword evidence="4 14" id="KW-1134">Transmembrane beta strand</keyword>
<dbReference type="NCBIfam" id="TIGR01783">
    <property type="entry name" value="TonB-siderophor"/>
    <property type="match status" value="1"/>
</dbReference>
<dbReference type="Proteomes" id="UP001595848">
    <property type="component" value="Unassembled WGS sequence"/>
</dbReference>
<dbReference type="InterPro" id="IPR000531">
    <property type="entry name" value="Beta-barrel_TonB"/>
</dbReference>
<gene>
    <name evidence="19" type="ORF">ACFOY1_13225</name>
</gene>
<dbReference type="PANTHER" id="PTHR32552:SF89">
    <property type="entry name" value="CATECHOLATE SIDEROPHORE RECEPTOR FIU"/>
    <property type="match status" value="1"/>
</dbReference>
<evidence type="ECO:0000259" key="17">
    <source>
        <dbReference type="Pfam" id="PF00593"/>
    </source>
</evidence>
<keyword evidence="11 14" id="KW-0472">Membrane</keyword>
<reference evidence="20" key="1">
    <citation type="journal article" date="2019" name="Int. J. Syst. Evol. Microbiol.">
        <title>The Global Catalogue of Microorganisms (GCM) 10K type strain sequencing project: providing services to taxonomists for standard genome sequencing and annotation.</title>
        <authorList>
            <consortium name="The Broad Institute Genomics Platform"/>
            <consortium name="The Broad Institute Genome Sequencing Center for Infectious Disease"/>
            <person name="Wu L."/>
            <person name="Ma J."/>
        </authorList>
    </citation>
    <scope>NUCLEOTIDE SEQUENCE [LARGE SCALE GENOMIC DNA]</scope>
    <source>
        <strain evidence="20">LMG 24813</strain>
    </source>
</reference>
<feature type="signal peptide" evidence="16">
    <location>
        <begin position="1"/>
        <end position="37"/>
    </location>
</feature>
<keyword evidence="12 19" id="KW-0675">Receptor</keyword>
<evidence type="ECO:0000256" key="16">
    <source>
        <dbReference type="SAM" id="SignalP"/>
    </source>
</evidence>
<evidence type="ECO:0000256" key="6">
    <source>
        <dbReference type="ARBA" id="ARBA00022692"/>
    </source>
</evidence>
<dbReference type="EMBL" id="JBHSBV010000004">
    <property type="protein sequence ID" value="MFC4201915.1"/>
    <property type="molecule type" value="Genomic_DNA"/>
</dbReference>
<keyword evidence="7 16" id="KW-0732">Signal</keyword>
<evidence type="ECO:0000256" key="11">
    <source>
        <dbReference type="ARBA" id="ARBA00023136"/>
    </source>
</evidence>
<evidence type="ECO:0000256" key="4">
    <source>
        <dbReference type="ARBA" id="ARBA00022452"/>
    </source>
</evidence>
<evidence type="ECO:0000256" key="7">
    <source>
        <dbReference type="ARBA" id="ARBA00022729"/>
    </source>
</evidence>
<organism evidence="19 20">
    <name type="scientific">Candidimonas humi</name>
    <dbReference type="NCBI Taxonomy" id="683355"/>
    <lineage>
        <taxon>Bacteria</taxon>
        <taxon>Pseudomonadati</taxon>
        <taxon>Pseudomonadota</taxon>
        <taxon>Betaproteobacteria</taxon>
        <taxon>Burkholderiales</taxon>
        <taxon>Alcaligenaceae</taxon>
        <taxon>Candidimonas</taxon>
    </lineage>
</organism>
<dbReference type="InterPro" id="IPR010105">
    <property type="entry name" value="TonB_sidphr_rcpt"/>
</dbReference>
<dbReference type="InterPro" id="IPR039426">
    <property type="entry name" value="TonB-dep_rcpt-like"/>
</dbReference>
<dbReference type="SUPFAM" id="SSF56935">
    <property type="entry name" value="Porins"/>
    <property type="match status" value="1"/>
</dbReference>
<evidence type="ECO:0000256" key="15">
    <source>
        <dbReference type="RuleBase" id="RU003357"/>
    </source>
</evidence>
<name>A0ABV8NYG0_9BURK</name>
<keyword evidence="5" id="KW-0410">Iron transport</keyword>